<reference evidence="3 4" key="1">
    <citation type="submission" date="2018-10" db="EMBL/GenBank/DDBJ databases">
        <title>Isolation from soil.</title>
        <authorList>
            <person name="Hu J."/>
        </authorList>
    </citation>
    <scope>NUCLEOTIDE SEQUENCE [LARGE SCALE GENOMIC DNA]</scope>
    <source>
        <strain evidence="3 4">NEAU-Ht49</strain>
    </source>
</reference>
<feature type="transmembrane region" description="Helical" evidence="2">
    <location>
        <begin position="34"/>
        <end position="57"/>
    </location>
</feature>
<evidence type="ECO:0000313" key="3">
    <source>
        <dbReference type="EMBL" id="RMI47020.1"/>
    </source>
</evidence>
<comment type="caution">
    <text evidence="3">The sequence shown here is derived from an EMBL/GenBank/DDBJ whole genome shotgun (WGS) entry which is preliminary data.</text>
</comment>
<evidence type="ECO:0000256" key="2">
    <source>
        <dbReference type="SAM" id="Phobius"/>
    </source>
</evidence>
<feature type="region of interest" description="Disordered" evidence="1">
    <location>
        <begin position="132"/>
        <end position="152"/>
    </location>
</feature>
<dbReference type="EMBL" id="RFFG01000006">
    <property type="protein sequence ID" value="RMI47020.1"/>
    <property type="molecule type" value="Genomic_DNA"/>
</dbReference>
<sequence>MPPLDPAVARPVGAVLFVSLGTVQFLLVPDGFAHAPYVGVCLILAVLMSFGGCAGFLADTRNRVWWFALAEGVANVLGVTYVIAWGIPLVDAEADAWERLTHPPLLLLSTVLTALSAWALWSDRHRRIGARPVTSARERHHRPPPRPRSPTR</sequence>
<protein>
    <recommendedName>
        <fullName evidence="5">Integral membrane protein</fullName>
    </recommendedName>
</protein>
<gene>
    <name evidence="3" type="ORF">EBO15_05220</name>
</gene>
<dbReference type="AlphaFoldDB" id="A0A3M2MDG2"/>
<feature type="compositionally biased region" description="Basic residues" evidence="1">
    <location>
        <begin position="138"/>
        <end position="152"/>
    </location>
</feature>
<dbReference type="OrthoDB" id="3541444at2"/>
<feature type="transmembrane region" description="Helical" evidence="2">
    <location>
        <begin position="7"/>
        <end position="28"/>
    </location>
</feature>
<feature type="transmembrane region" description="Helical" evidence="2">
    <location>
        <begin position="64"/>
        <end position="84"/>
    </location>
</feature>
<proteinExistence type="predicted"/>
<feature type="transmembrane region" description="Helical" evidence="2">
    <location>
        <begin position="104"/>
        <end position="121"/>
    </location>
</feature>
<keyword evidence="2" id="KW-0472">Membrane</keyword>
<evidence type="ECO:0000313" key="4">
    <source>
        <dbReference type="Proteomes" id="UP000282674"/>
    </source>
</evidence>
<dbReference type="RefSeq" id="WP_122193146.1">
    <property type="nucleotide sequence ID" value="NZ_JBHSKC010000001.1"/>
</dbReference>
<evidence type="ECO:0008006" key="5">
    <source>
        <dbReference type="Google" id="ProtNLM"/>
    </source>
</evidence>
<keyword evidence="4" id="KW-1185">Reference proteome</keyword>
<keyword evidence="2" id="KW-0812">Transmembrane</keyword>
<dbReference type="Proteomes" id="UP000282674">
    <property type="component" value="Unassembled WGS sequence"/>
</dbReference>
<keyword evidence="2" id="KW-1133">Transmembrane helix</keyword>
<name>A0A3M2MDG2_9ACTN</name>
<evidence type="ECO:0000256" key="1">
    <source>
        <dbReference type="SAM" id="MobiDB-lite"/>
    </source>
</evidence>
<accession>A0A3M2MDG2</accession>
<organism evidence="3 4">
    <name type="scientific">Actinomadura harenae</name>
    <dbReference type="NCBI Taxonomy" id="2483351"/>
    <lineage>
        <taxon>Bacteria</taxon>
        <taxon>Bacillati</taxon>
        <taxon>Actinomycetota</taxon>
        <taxon>Actinomycetes</taxon>
        <taxon>Streptosporangiales</taxon>
        <taxon>Thermomonosporaceae</taxon>
        <taxon>Actinomadura</taxon>
    </lineage>
</organism>